<evidence type="ECO:0000313" key="3">
    <source>
        <dbReference type="Proteomes" id="UP000315648"/>
    </source>
</evidence>
<dbReference type="Proteomes" id="UP000315648">
    <property type="component" value="Unassembled WGS sequence"/>
</dbReference>
<comment type="caution">
    <text evidence="2">The sequence shown here is derived from an EMBL/GenBank/DDBJ whole genome shotgun (WGS) entry which is preliminary data.</text>
</comment>
<dbReference type="OrthoDB" id="5372286at2"/>
<evidence type="ECO:0000313" key="2">
    <source>
        <dbReference type="EMBL" id="TSJ78874.1"/>
    </source>
</evidence>
<evidence type="ECO:0008006" key="4">
    <source>
        <dbReference type="Google" id="ProtNLM"/>
    </source>
</evidence>
<feature type="chain" id="PRO_5021972073" description="Porin" evidence="1">
    <location>
        <begin position="26"/>
        <end position="467"/>
    </location>
</feature>
<gene>
    <name evidence="2" type="ORF">FPL22_06105</name>
</gene>
<proteinExistence type="predicted"/>
<organism evidence="2 3">
    <name type="scientific">Rariglobus hedericola</name>
    <dbReference type="NCBI Taxonomy" id="2597822"/>
    <lineage>
        <taxon>Bacteria</taxon>
        <taxon>Pseudomonadati</taxon>
        <taxon>Verrucomicrobiota</taxon>
        <taxon>Opitutia</taxon>
        <taxon>Opitutales</taxon>
        <taxon>Opitutaceae</taxon>
        <taxon>Rariglobus</taxon>
    </lineage>
</organism>
<sequence length="467" mass="49507">MALNSLKWLALLGGLAAGSASLAVAQDSGPLIDTLVKKGILTDQEGEDLRVELLKDFGTTSPGKLEISSAVTKLKIAGDARVRYQYDNEQPNTAGAPSTAGDRDRNRYRYRVRLGFLADLGPKWSAGLRLETASSATSTNADLGAGTDNFDKVGDGAFFGQAYLNYKDTGVLGADSVDVRLGKLPHKFFNPGVNGFWIDSDINFEGAAQEVVYSDIGLKDSTLSVRAGQFVLNNNAANSGAGPGGAVNKSVSPSLLLMGQVEYATKKWKVAPTIVAFAAPSDHDRSLANTNVPAGNPQSTDAAVYNDLATVLLPFEYSFKLGSKPAAVYATYGYNFKGEERAQRLASAVTTAQKNLVDDDSQMYNLGVRYGENKNAGDYQLVGEYRHVGNGSYSSLLLDSDFNGGLLNGEGFILSGSYSLTNAITATITYFNSFNIEGNRVPSSVAGARGNGLGEAQVLQIDLSAKF</sequence>
<keyword evidence="1" id="KW-0732">Signal</keyword>
<dbReference type="AlphaFoldDB" id="A0A556QQF7"/>
<reference evidence="2 3" key="1">
    <citation type="submission" date="2019-07" db="EMBL/GenBank/DDBJ databases">
        <title>Description of 53C-WASEF.</title>
        <authorList>
            <person name="Pitt A."/>
            <person name="Hahn M.W."/>
        </authorList>
    </citation>
    <scope>NUCLEOTIDE SEQUENCE [LARGE SCALE GENOMIC DNA]</scope>
    <source>
        <strain evidence="2 3">53C-WASEF</strain>
    </source>
</reference>
<name>A0A556QQF7_9BACT</name>
<protein>
    <recommendedName>
        <fullName evidence="4">Porin</fullName>
    </recommendedName>
</protein>
<accession>A0A556QQF7</accession>
<dbReference type="Pfam" id="PF16930">
    <property type="entry name" value="Porin_5"/>
    <property type="match status" value="2"/>
</dbReference>
<dbReference type="EMBL" id="VMBG01000001">
    <property type="protein sequence ID" value="TSJ78874.1"/>
    <property type="molecule type" value="Genomic_DNA"/>
</dbReference>
<evidence type="ECO:0000256" key="1">
    <source>
        <dbReference type="SAM" id="SignalP"/>
    </source>
</evidence>
<keyword evidence="3" id="KW-1185">Reference proteome</keyword>
<dbReference type="InterPro" id="IPR032638">
    <property type="entry name" value="Porin_5"/>
</dbReference>
<dbReference type="RefSeq" id="WP_144229215.1">
    <property type="nucleotide sequence ID" value="NZ_CBCRVV010000023.1"/>
</dbReference>
<feature type="signal peptide" evidence="1">
    <location>
        <begin position="1"/>
        <end position="25"/>
    </location>
</feature>